<dbReference type="PANTHER" id="PTHR24305:SF232">
    <property type="entry name" value="P450, PUTATIVE (EUROFUNG)-RELATED"/>
    <property type="match status" value="1"/>
</dbReference>
<dbReference type="InterPro" id="IPR050121">
    <property type="entry name" value="Cytochrome_P450_monoxygenase"/>
</dbReference>
<dbReference type="InterPro" id="IPR002403">
    <property type="entry name" value="Cyt_P450_E_grp-IV"/>
</dbReference>
<dbReference type="PANTHER" id="PTHR24305">
    <property type="entry name" value="CYTOCHROME P450"/>
    <property type="match status" value="1"/>
</dbReference>
<keyword evidence="7" id="KW-0472">Membrane</keyword>
<evidence type="ECO:0000256" key="7">
    <source>
        <dbReference type="SAM" id="Phobius"/>
    </source>
</evidence>
<dbReference type="Pfam" id="PF00067">
    <property type="entry name" value="p450"/>
    <property type="match status" value="1"/>
</dbReference>
<evidence type="ECO:0000256" key="5">
    <source>
        <dbReference type="ARBA" id="ARBA00023004"/>
    </source>
</evidence>
<dbReference type="Gene3D" id="1.10.630.10">
    <property type="entry name" value="Cytochrome P450"/>
    <property type="match status" value="1"/>
</dbReference>
<keyword evidence="7" id="KW-1133">Transmembrane helix</keyword>
<evidence type="ECO:0000313" key="9">
    <source>
        <dbReference type="Proteomes" id="UP000766486"/>
    </source>
</evidence>
<evidence type="ECO:0008006" key="10">
    <source>
        <dbReference type="Google" id="ProtNLM"/>
    </source>
</evidence>
<keyword evidence="4" id="KW-0479">Metal-binding</keyword>
<accession>A0ABY6U272</accession>
<comment type="cofactor">
    <cofactor evidence="1">
        <name>heme</name>
        <dbReference type="ChEBI" id="CHEBI:30413"/>
    </cofactor>
</comment>
<evidence type="ECO:0000256" key="4">
    <source>
        <dbReference type="ARBA" id="ARBA00022723"/>
    </source>
</evidence>
<evidence type="ECO:0000313" key="8">
    <source>
        <dbReference type="EMBL" id="VUC24184.1"/>
    </source>
</evidence>
<dbReference type="PRINTS" id="PR00465">
    <property type="entry name" value="EP450IV"/>
</dbReference>
<evidence type="ECO:0000256" key="2">
    <source>
        <dbReference type="ARBA" id="ARBA00010617"/>
    </source>
</evidence>
<evidence type="ECO:0000256" key="3">
    <source>
        <dbReference type="ARBA" id="ARBA00022617"/>
    </source>
</evidence>
<feature type="transmembrane region" description="Helical" evidence="7">
    <location>
        <begin position="6"/>
        <end position="26"/>
    </location>
</feature>
<keyword evidence="6" id="KW-0503">Monooxygenase</keyword>
<keyword evidence="9" id="KW-1185">Reference proteome</keyword>
<dbReference type="Proteomes" id="UP000766486">
    <property type="component" value="Unassembled WGS sequence"/>
</dbReference>
<dbReference type="InterPro" id="IPR036396">
    <property type="entry name" value="Cyt_P450_sf"/>
</dbReference>
<dbReference type="PRINTS" id="PR00385">
    <property type="entry name" value="P450"/>
</dbReference>
<comment type="caution">
    <text evidence="8">The sequence shown here is derived from an EMBL/GenBank/DDBJ whole genome shotgun (WGS) entry which is preliminary data.</text>
</comment>
<dbReference type="CDD" id="cd11060">
    <property type="entry name" value="CYP57A1-like"/>
    <property type="match status" value="1"/>
</dbReference>
<dbReference type="InterPro" id="IPR001128">
    <property type="entry name" value="Cyt_P450"/>
</dbReference>
<evidence type="ECO:0000256" key="6">
    <source>
        <dbReference type="ARBA" id="ARBA00023033"/>
    </source>
</evidence>
<organism evidence="8 9">
    <name type="scientific">Bionectria ochroleuca</name>
    <name type="common">Gliocladium roseum</name>
    <dbReference type="NCBI Taxonomy" id="29856"/>
    <lineage>
        <taxon>Eukaryota</taxon>
        <taxon>Fungi</taxon>
        <taxon>Dikarya</taxon>
        <taxon>Ascomycota</taxon>
        <taxon>Pezizomycotina</taxon>
        <taxon>Sordariomycetes</taxon>
        <taxon>Hypocreomycetidae</taxon>
        <taxon>Hypocreales</taxon>
        <taxon>Bionectriaceae</taxon>
        <taxon>Clonostachys</taxon>
    </lineage>
</organism>
<reference evidence="8 9" key="1">
    <citation type="submission" date="2019-06" db="EMBL/GenBank/DDBJ databases">
        <authorList>
            <person name="Broberg M."/>
        </authorList>
    </citation>
    <scope>NUCLEOTIDE SEQUENCE [LARGE SCALE GENOMIC DNA]</scope>
</reference>
<proteinExistence type="inferred from homology"/>
<keyword evidence="6" id="KW-0560">Oxidoreductase</keyword>
<name>A0ABY6U272_BIOOC</name>
<keyword evidence="5" id="KW-0408">Iron</keyword>
<comment type="similarity">
    <text evidence="2">Belongs to the cytochrome P450 family.</text>
</comment>
<evidence type="ECO:0000256" key="1">
    <source>
        <dbReference type="ARBA" id="ARBA00001971"/>
    </source>
</evidence>
<dbReference type="SUPFAM" id="SSF48264">
    <property type="entry name" value="Cytochrome P450"/>
    <property type="match status" value="1"/>
</dbReference>
<keyword evidence="3" id="KW-0349">Heme</keyword>
<gene>
    <name evidence="8" type="ORF">CLO192961_LOCUS132739</name>
</gene>
<protein>
    <recommendedName>
        <fullName evidence="10">Cytochrome P450</fullName>
    </recommendedName>
</protein>
<keyword evidence="7" id="KW-0812">Transmembrane</keyword>
<sequence length="509" mass="57466">MSSSIISLVGAYWPAMVILVIILYVLRNRFSYNLHSTPGPFLNSISAAPRMISVWNGKSHLDDHALHLKYGPIVRVAPHIISISDLSAVDQIYGISSNFFKSDFWEPVRFYDEEGIVPDPLVLKDKTLHSRMKRNANNAYATTSLIQLEPLLDDIIERLLRVLDEAYVNKPKVCDIGEYLHFFSMDAIFALTFGNDLNFIEKGDKDGNIQMLQDSMRYLSVVGQSPWMHRYLKGNPYIDFLIGLFSKSSNGTILEQIMNIAISQRTKTLEDMSDDPDAPCTFLKRLLLNQQRNPKSITDRELNTHSFGNIIAGGDTTSTAMRAVFANVTQYPEKADRLVAELLEAGCDKDSIVRYTVSSNLPYLNAFIKESMRLHPSVGMMLSREVPQGGAMIGPYKVAAGTEVGVNAWIIHRDPDIFPNPDEFNPDRWITADASDLSRMKRAFFAFGGGRHTCSGQHISMFEISKLLPTLLLRYRTSWVHPNDYQNIDVSNYFFTVQKGVKVNLTSRD</sequence>
<dbReference type="EMBL" id="CABFNS010000715">
    <property type="protein sequence ID" value="VUC24184.1"/>
    <property type="molecule type" value="Genomic_DNA"/>
</dbReference>